<accession>A0AAE1IWT3</accession>
<protein>
    <submittedName>
        <fullName evidence="1">Uncharacterized protein</fullName>
    </submittedName>
</protein>
<evidence type="ECO:0000313" key="1">
    <source>
        <dbReference type="EMBL" id="KAK4259290.1"/>
    </source>
</evidence>
<sequence>MAENLSSSFKDLFLAKASKSSTKIGILDIKVVSNTTCPEPIIEPWEMPHVHYPKLQKLTAGLNVLVIL</sequence>
<evidence type="ECO:0000313" key="2">
    <source>
        <dbReference type="Proteomes" id="UP001293593"/>
    </source>
</evidence>
<dbReference type="AlphaFoldDB" id="A0AAE1IWT3"/>
<gene>
    <name evidence="1" type="ORF">QN277_005637</name>
</gene>
<dbReference type="EMBL" id="JAWXYG010000011">
    <property type="protein sequence ID" value="KAK4259290.1"/>
    <property type="molecule type" value="Genomic_DNA"/>
</dbReference>
<organism evidence="1 2">
    <name type="scientific">Acacia crassicarpa</name>
    <name type="common">northern wattle</name>
    <dbReference type="NCBI Taxonomy" id="499986"/>
    <lineage>
        <taxon>Eukaryota</taxon>
        <taxon>Viridiplantae</taxon>
        <taxon>Streptophyta</taxon>
        <taxon>Embryophyta</taxon>
        <taxon>Tracheophyta</taxon>
        <taxon>Spermatophyta</taxon>
        <taxon>Magnoliopsida</taxon>
        <taxon>eudicotyledons</taxon>
        <taxon>Gunneridae</taxon>
        <taxon>Pentapetalae</taxon>
        <taxon>rosids</taxon>
        <taxon>fabids</taxon>
        <taxon>Fabales</taxon>
        <taxon>Fabaceae</taxon>
        <taxon>Caesalpinioideae</taxon>
        <taxon>mimosoid clade</taxon>
        <taxon>Acacieae</taxon>
        <taxon>Acacia</taxon>
    </lineage>
</organism>
<keyword evidence="2" id="KW-1185">Reference proteome</keyword>
<comment type="caution">
    <text evidence="1">The sequence shown here is derived from an EMBL/GenBank/DDBJ whole genome shotgun (WGS) entry which is preliminary data.</text>
</comment>
<proteinExistence type="predicted"/>
<reference evidence="1" key="1">
    <citation type="submission" date="2023-10" db="EMBL/GenBank/DDBJ databases">
        <title>Chromosome-level genome of the transformable northern wattle, Acacia crassicarpa.</title>
        <authorList>
            <person name="Massaro I."/>
            <person name="Sinha N.R."/>
            <person name="Poethig S."/>
            <person name="Leichty A.R."/>
        </authorList>
    </citation>
    <scope>NUCLEOTIDE SEQUENCE</scope>
    <source>
        <strain evidence="1">Acra3RX</strain>
        <tissue evidence="1">Leaf</tissue>
    </source>
</reference>
<name>A0AAE1IWT3_9FABA</name>
<dbReference type="Proteomes" id="UP001293593">
    <property type="component" value="Unassembled WGS sequence"/>
</dbReference>